<feature type="transmembrane region" description="Helical" evidence="5">
    <location>
        <begin position="411"/>
        <end position="429"/>
    </location>
</feature>
<dbReference type="Pfam" id="PF01544">
    <property type="entry name" value="CorA"/>
    <property type="match status" value="1"/>
</dbReference>
<evidence type="ECO:0000256" key="2">
    <source>
        <dbReference type="ARBA" id="ARBA00022692"/>
    </source>
</evidence>
<feature type="transmembrane region" description="Helical" evidence="5">
    <location>
        <begin position="441"/>
        <end position="465"/>
    </location>
</feature>
<dbReference type="GO" id="GO:0016020">
    <property type="term" value="C:membrane"/>
    <property type="evidence" value="ECO:0007669"/>
    <property type="project" value="UniProtKB-SubCell"/>
</dbReference>
<evidence type="ECO:0000313" key="7">
    <source>
        <dbReference type="Proteomes" id="UP000813461"/>
    </source>
</evidence>
<dbReference type="Proteomes" id="UP000813461">
    <property type="component" value="Unassembled WGS sequence"/>
</dbReference>
<protein>
    <submittedName>
        <fullName evidence="6">Uncharacterized protein</fullName>
    </submittedName>
</protein>
<comment type="caution">
    <text evidence="6">The sequence shown here is derived from an EMBL/GenBank/DDBJ whole genome shotgun (WGS) entry which is preliminary data.</text>
</comment>
<gene>
    <name evidence="6" type="ORF">FB567DRAFT_206111</name>
</gene>
<reference evidence="6" key="1">
    <citation type="journal article" date="2021" name="Nat. Commun.">
        <title>Genetic determinants of endophytism in the Arabidopsis root mycobiome.</title>
        <authorList>
            <person name="Mesny F."/>
            <person name="Miyauchi S."/>
            <person name="Thiergart T."/>
            <person name="Pickel B."/>
            <person name="Atanasova L."/>
            <person name="Karlsson M."/>
            <person name="Huettel B."/>
            <person name="Barry K.W."/>
            <person name="Haridas S."/>
            <person name="Chen C."/>
            <person name="Bauer D."/>
            <person name="Andreopoulos W."/>
            <person name="Pangilinan J."/>
            <person name="LaButti K."/>
            <person name="Riley R."/>
            <person name="Lipzen A."/>
            <person name="Clum A."/>
            <person name="Drula E."/>
            <person name="Henrissat B."/>
            <person name="Kohler A."/>
            <person name="Grigoriev I.V."/>
            <person name="Martin F.M."/>
            <person name="Hacquard S."/>
        </authorList>
    </citation>
    <scope>NUCLEOTIDE SEQUENCE</scope>
    <source>
        <strain evidence="6">MPI-SDFR-AT-0120</strain>
    </source>
</reference>
<evidence type="ECO:0000313" key="6">
    <source>
        <dbReference type="EMBL" id="KAH7072575.1"/>
    </source>
</evidence>
<evidence type="ECO:0000256" key="1">
    <source>
        <dbReference type="ARBA" id="ARBA00004141"/>
    </source>
</evidence>
<keyword evidence="2 5" id="KW-0812">Transmembrane</keyword>
<dbReference type="SUPFAM" id="SSF144083">
    <property type="entry name" value="Magnesium transport protein CorA, transmembrane region"/>
    <property type="match status" value="1"/>
</dbReference>
<dbReference type="EMBL" id="JAGMVJ010000023">
    <property type="protein sequence ID" value="KAH7072575.1"/>
    <property type="molecule type" value="Genomic_DNA"/>
</dbReference>
<accession>A0A8K0VT51</accession>
<comment type="subcellular location">
    <subcellularLocation>
        <location evidence="1">Membrane</location>
        <topology evidence="1">Multi-pass membrane protein</topology>
    </subcellularLocation>
</comment>
<evidence type="ECO:0000256" key="4">
    <source>
        <dbReference type="ARBA" id="ARBA00023136"/>
    </source>
</evidence>
<name>A0A8K0VT51_9PLEO</name>
<proteinExistence type="predicted"/>
<keyword evidence="3 5" id="KW-1133">Transmembrane helix</keyword>
<sequence>MASQASAPNLLSQRVRSFPADPLHSNAYLGNLLAYLTQFLKTEVCNTSEVVFLTGFPSPEWIDAVVTRFSVDLRFLQSHLDFVPNAQRNWYTSPSLPSRNRHLFRLRVPSIVFGGIEGTELRAEELHAARKSCAKQLLQKAKAFHSGAATNCGQSIVRRINIHRGDAIILEQEVSVIVLGSGESRKFIIWSDAGEDAGSSLSLPDTPYFQTTFRNVEHCPIFFEKQLRKQELASVDPNEKSTELRTRQPLGVLPLRYGETMEQNKSRNSSLWVLQELFQFQAAAANQYLNMLREITLDLHARTALTGDSMPTMEALLHVEYTKEILVSWMAHFRTLLKCLNKCSLGTNDPKDLSDTVEGDFEYLLNEAQSQIDLCEMAKSTNMSSFSVFNSRQASEESKLVTKLTKATNRITLIFLPISLVTSIFGMNFRQFGQGPLSISVWAMVTVPLLCLCILISEWGGALWYRLKRCLNKQ</sequence>
<organism evidence="6 7">
    <name type="scientific">Paraphoma chrysanthemicola</name>
    <dbReference type="NCBI Taxonomy" id="798071"/>
    <lineage>
        <taxon>Eukaryota</taxon>
        <taxon>Fungi</taxon>
        <taxon>Dikarya</taxon>
        <taxon>Ascomycota</taxon>
        <taxon>Pezizomycotina</taxon>
        <taxon>Dothideomycetes</taxon>
        <taxon>Pleosporomycetidae</taxon>
        <taxon>Pleosporales</taxon>
        <taxon>Pleosporineae</taxon>
        <taxon>Phaeosphaeriaceae</taxon>
        <taxon>Paraphoma</taxon>
    </lineage>
</organism>
<evidence type="ECO:0000256" key="3">
    <source>
        <dbReference type="ARBA" id="ARBA00022989"/>
    </source>
</evidence>
<dbReference type="Gene3D" id="1.20.58.340">
    <property type="entry name" value="Magnesium transport protein CorA, transmembrane region"/>
    <property type="match status" value="1"/>
</dbReference>
<keyword evidence="7" id="KW-1185">Reference proteome</keyword>
<dbReference type="AlphaFoldDB" id="A0A8K0VT51"/>
<keyword evidence="4 5" id="KW-0472">Membrane</keyword>
<dbReference type="OrthoDB" id="3231000at2759"/>
<dbReference type="InterPro" id="IPR002523">
    <property type="entry name" value="MgTranspt_CorA/ZnTranspt_ZntB"/>
</dbReference>
<dbReference type="GO" id="GO:0046873">
    <property type="term" value="F:metal ion transmembrane transporter activity"/>
    <property type="evidence" value="ECO:0007669"/>
    <property type="project" value="InterPro"/>
</dbReference>
<evidence type="ECO:0000256" key="5">
    <source>
        <dbReference type="SAM" id="Phobius"/>
    </source>
</evidence>
<dbReference type="InterPro" id="IPR045863">
    <property type="entry name" value="CorA_TM1_TM2"/>
</dbReference>